<reference evidence="2" key="1">
    <citation type="submission" date="2022-01" db="EMBL/GenBank/DDBJ databases">
        <authorList>
            <person name="Braso-Vives M."/>
        </authorList>
    </citation>
    <scope>NUCLEOTIDE SEQUENCE</scope>
</reference>
<dbReference type="Proteomes" id="UP000838412">
    <property type="component" value="Chromosome 1"/>
</dbReference>
<gene>
    <name evidence="2" type="primary">Hypp845</name>
    <name evidence="2" type="ORF">BLAG_LOCUS2491</name>
</gene>
<evidence type="ECO:0000256" key="1">
    <source>
        <dbReference type="SAM" id="MobiDB-lite"/>
    </source>
</evidence>
<feature type="region of interest" description="Disordered" evidence="1">
    <location>
        <begin position="1"/>
        <end position="51"/>
    </location>
</feature>
<evidence type="ECO:0000313" key="2">
    <source>
        <dbReference type="EMBL" id="CAH1233895.1"/>
    </source>
</evidence>
<organism evidence="2 3">
    <name type="scientific">Branchiostoma lanceolatum</name>
    <name type="common">Common lancelet</name>
    <name type="synonym">Amphioxus lanceolatum</name>
    <dbReference type="NCBI Taxonomy" id="7740"/>
    <lineage>
        <taxon>Eukaryota</taxon>
        <taxon>Metazoa</taxon>
        <taxon>Chordata</taxon>
        <taxon>Cephalochordata</taxon>
        <taxon>Leptocardii</taxon>
        <taxon>Amphioxiformes</taxon>
        <taxon>Branchiostomatidae</taxon>
        <taxon>Branchiostoma</taxon>
    </lineage>
</organism>
<name>A0A8J9W225_BRALA</name>
<proteinExistence type="predicted"/>
<dbReference type="EMBL" id="OV696686">
    <property type="protein sequence ID" value="CAH1233895.1"/>
    <property type="molecule type" value="Genomic_DNA"/>
</dbReference>
<sequence>MGKQFRSPGKRAVEEPGSSASESPGAQDGRRGERTVTATGAEGTGDITATRAAARQLFGSGTVRKRSRMG</sequence>
<accession>A0A8J9W225</accession>
<evidence type="ECO:0000313" key="3">
    <source>
        <dbReference type="Proteomes" id="UP000838412"/>
    </source>
</evidence>
<keyword evidence="3" id="KW-1185">Reference proteome</keyword>
<dbReference type="AlphaFoldDB" id="A0A8J9W225"/>
<protein>
    <submittedName>
        <fullName evidence="2">Hypp845 protein</fullName>
    </submittedName>
</protein>
<feature type="compositionally biased region" description="Low complexity" evidence="1">
    <location>
        <begin position="15"/>
        <end position="26"/>
    </location>
</feature>